<sequence length="1025" mass="110239">MQWTVGLPYFCLIPLAFAQYVPAPRWAQVTAYLGNVLLVHGGLSDPYNSYSYTSAPAVSDLLSLDLSTSFSTSAPPWNLLTPNSSPTLAWHTLSAFDTTKLLLFGGQPGPNSQIVLTTLNDSAALLSVNSATDSNFSIQPEGWANEPVRRMRHAASTIDGRVYITGGEKADGSGSAFSEHYVFNPVAAEFSPLPSSVNSPPDIYGHSSLVLPDSRLVVLGGYCASCGQLVPLDTIWSLDTTNNDSNWELLVVSNTSLPIPRREFVAVSLPDGNILIHGGADAMLEQTYSDGWILDTGTTPMAWKSVEALSQVGARKNHFAIQAGGLVLFGFGYGPSAPASTSLFIYDPASSAMTSSYSPPSNFVPTHQSLSHPTQTGFSGPFSTSTTGSTGTTSGNTPPGQVTSSYPLGSQETYSSPGLSQTLAIALGTTFGFLGLISGVVVLYCVKRKHGGNGQGRFFLLQGDLEERGNDAGSTSGVVTTMRNNRATRLCAAAFGNVAAYFGHRRGPRNQHRPRRDMFADEDARSFTWGSRFMMHREGSEATSAWTLRSMGALVRGVMSREPSASGTGGDRSDGLSRTAGDRDELVASEKGKRIREGLHRGSGAEGTYTDPFADPQTDDDYPWLDLRPDILERDEEYDGPVGRDMSLEEYDLTPAPLSKMPSPITFPLRILSPLKQVTHTSELNQPNSHHTALEPSVDNQPSLASEPNSPVSPTTLHTYIPSLENSSCSPSFLKPNSPLSRPVHRSNSWWARFAKTSLLEKRGSVTSNNSKPPIFRDPNPAPPLSILEEASTFKRSLAESEGGAEIYESTLPNERHTRSIASSHSMRTANTESVERLGGSYDVVQRALSEASTSRHTLASSTLETASTSNVIESDRKHGLLAVNRIGKATGDESILSRSSSFEASLSSFPPQAVVSTGSTKTTLIGLNKSLRSPLAKSAMQDYPFSPPTSPTVNRGSGVLQKIHAYEGRLSQDLESQLPSLLRNTRKREEGSSRSRPTFKYGLAPRASLYIANPDAPHRDPLSQ</sequence>
<protein>
    <recommendedName>
        <fullName evidence="5">Galactose oxidase</fullName>
    </recommendedName>
</protein>
<feature type="region of interest" description="Disordered" evidence="1">
    <location>
        <begin position="362"/>
        <end position="409"/>
    </location>
</feature>
<feature type="chain" id="PRO_5002218065" description="Galactose oxidase" evidence="2">
    <location>
        <begin position="19"/>
        <end position="1025"/>
    </location>
</feature>
<dbReference type="EMBL" id="KN833691">
    <property type="protein sequence ID" value="KIK29001.1"/>
    <property type="molecule type" value="Genomic_DNA"/>
</dbReference>
<keyword evidence="2" id="KW-0732">Signal</keyword>
<feature type="region of interest" description="Disordered" evidence="1">
    <location>
        <begin position="977"/>
        <end position="1000"/>
    </location>
</feature>
<organism evidence="3 4">
    <name type="scientific">Pisolithus microcarpus 441</name>
    <dbReference type="NCBI Taxonomy" id="765257"/>
    <lineage>
        <taxon>Eukaryota</taxon>
        <taxon>Fungi</taxon>
        <taxon>Dikarya</taxon>
        <taxon>Basidiomycota</taxon>
        <taxon>Agaricomycotina</taxon>
        <taxon>Agaricomycetes</taxon>
        <taxon>Agaricomycetidae</taxon>
        <taxon>Boletales</taxon>
        <taxon>Sclerodermatineae</taxon>
        <taxon>Pisolithaceae</taxon>
        <taxon>Pisolithus</taxon>
    </lineage>
</organism>
<evidence type="ECO:0000313" key="4">
    <source>
        <dbReference type="Proteomes" id="UP000054018"/>
    </source>
</evidence>
<dbReference type="Gene3D" id="2.120.10.80">
    <property type="entry name" value="Kelch-type beta propeller"/>
    <property type="match status" value="2"/>
</dbReference>
<name>A0A0C9ZII8_9AGAM</name>
<feature type="compositionally biased region" description="Low complexity" evidence="1">
    <location>
        <begin position="374"/>
        <end position="401"/>
    </location>
</feature>
<dbReference type="SUPFAM" id="SSF117281">
    <property type="entry name" value="Kelch motif"/>
    <property type="match status" value="1"/>
</dbReference>
<accession>A0A0C9ZII8</accession>
<evidence type="ECO:0008006" key="5">
    <source>
        <dbReference type="Google" id="ProtNLM"/>
    </source>
</evidence>
<evidence type="ECO:0000256" key="1">
    <source>
        <dbReference type="SAM" id="MobiDB-lite"/>
    </source>
</evidence>
<feature type="region of interest" description="Disordered" evidence="1">
    <location>
        <begin position="681"/>
        <end position="719"/>
    </location>
</feature>
<keyword evidence="4" id="KW-1185">Reference proteome</keyword>
<dbReference type="Pfam" id="PF24681">
    <property type="entry name" value="Kelch_KLHDC2_KLHL20_DRC7"/>
    <property type="match status" value="1"/>
</dbReference>
<feature type="compositionally biased region" description="Polar residues" evidence="1">
    <location>
        <begin position="698"/>
        <end position="719"/>
    </location>
</feature>
<reference evidence="4" key="2">
    <citation type="submission" date="2015-01" db="EMBL/GenBank/DDBJ databases">
        <title>Evolutionary Origins and Diversification of the Mycorrhizal Mutualists.</title>
        <authorList>
            <consortium name="DOE Joint Genome Institute"/>
            <consortium name="Mycorrhizal Genomics Consortium"/>
            <person name="Kohler A."/>
            <person name="Kuo A."/>
            <person name="Nagy L.G."/>
            <person name="Floudas D."/>
            <person name="Copeland A."/>
            <person name="Barry K.W."/>
            <person name="Cichocki N."/>
            <person name="Veneault-Fourrey C."/>
            <person name="LaButti K."/>
            <person name="Lindquist E.A."/>
            <person name="Lipzen A."/>
            <person name="Lundell T."/>
            <person name="Morin E."/>
            <person name="Murat C."/>
            <person name="Riley R."/>
            <person name="Ohm R."/>
            <person name="Sun H."/>
            <person name="Tunlid A."/>
            <person name="Henrissat B."/>
            <person name="Grigoriev I.V."/>
            <person name="Hibbett D.S."/>
            <person name="Martin F."/>
        </authorList>
    </citation>
    <scope>NUCLEOTIDE SEQUENCE [LARGE SCALE GENOMIC DNA]</scope>
    <source>
        <strain evidence="4">441</strain>
    </source>
</reference>
<dbReference type="HOGENOM" id="CLU_007044_0_0_1"/>
<proteinExistence type="predicted"/>
<feature type="compositionally biased region" description="Basic and acidic residues" evidence="1">
    <location>
        <begin position="571"/>
        <end position="600"/>
    </location>
</feature>
<feature type="compositionally biased region" description="Polar residues" evidence="1">
    <location>
        <begin position="363"/>
        <end position="373"/>
    </location>
</feature>
<dbReference type="PANTHER" id="PTHR46175">
    <property type="entry name" value="BACTERIOOPSIN TRANSCRIPTIONAL ACTIVATOR"/>
    <property type="match status" value="1"/>
</dbReference>
<gene>
    <name evidence="3" type="ORF">PISMIDRAFT_673331</name>
</gene>
<dbReference type="Proteomes" id="UP000054018">
    <property type="component" value="Unassembled WGS sequence"/>
</dbReference>
<dbReference type="OrthoDB" id="432528at2759"/>
<evidence type="ECO:0000313" key="3">
    <source>
        <dbReference type="EMBL" id="KIK29001.1"/>
    </source>
</evidence>
<dbReference type="AlphaFoldDB" id="A0A0C9ZII8"/>
<reference evidence="3 4" key="1">
    <citation type="submission" date="2014-04" db="EMBL/GenBank/DDBJ databases">
        <authorList>
            <consortium name="DOE Joint Genome Institute"/>
            <person name="Kuo A."/>
            <person name="Kohler A."/>
            <person name="Costa M.D."/>
            <person name="Nagy L.G."/>
            <person name="Floudas D."/>
            <person name="Copeland A."/>
            <person name="Barry K.W."/>
            <person name="Cichocki N."/>
            <person name="Veneault-Fourrey C."/>
            <person name="LaButti K."/>
            <person name="Lindquist E.A."/>
            <person name="Lipzen A."/>
            <person name="Lundell T."/>
            <person name="Morin E."/>
            <person name="Murat C."/>
            <person name="Sun H."/>
            <person name="Tunlid A."/>
            <person name="Henrissat B."/>
            <person name="Grigoriev I.V."/>
            <person name="Hibbett D.S."/>
            <person name="Martin F."/>
            <person name="Nordberg H.P."/>
            <person name="Cantor M.N."/>
            <person name="Hua S.X."/>
        </authorList>
    </citation>
    <scope>NUCLEOTIDE SEQUENCE [LARGE SCALE GENOMIC DNA]</scope>
    <source>
        <strain evidence="3 4">441</strain>
    </source>
</reference>
<evidence type="ECO:0000256" key="2">
    <source>
        <dbReference type="SAM" id="SignalP"/>
    </source>
</evidence>
<dbReference type="STRING" id="765257.A0A0C9ZII8"/>
<feature type="region of interest" description="Disordered" evidence="1">
    <location>
        <begin position="560"/>
        <end position="623"/>
    </location>
</feature>
<dbReference type="InterPro" id="IPR015915">
    <property type="entry name" value="Kelch-typ_b-propeller"/>
</dbReference>
<dbReference type="PANTHER" id="PTHR46175:SF4">
    <property type="entry name" value="BACTERIOOPSIN TRANSCRIPTIONAL ACTIVATOR"/>
    <property type="match status" value="1"/>
</dbReference>
<feature type="compositionally biased region" description="Polar residues" evidence="1">
    <location>
        <begin position="681"/>
        <end position="691"/>
    </location>
</feature>
<feature type="signal peptide" evidence="2">
    <location>
        <begin position="1"/>
        <end position="18"/>
    </location>
</feature>